<sequence>MPSTRLSIGCHDVWIVVEGKEVEHFGMEIKELTKEISCWIPSEAGQEFSIGFQKTTAEFASAVDFYLDGHCCRRLTVPLANLNRPHFVSYTLISQTESRDFRFGLLEITDDDTYLGSPDSVRSIGEIKVTLHKATNLSQGDAHNFVSPPETKKVHERSKKALSHQISYGEIKRLNDTPIFSSSVRHEALGTFIFRYRPLAMLQANGIAPRSPSPSPMQQPECPRPSTPVPPSRKRKASEVKQESEDEDESIDVEAKEKAILDRLSAFQAEIDKLRVEKADLDRIRSEKRARREEGSSRRKVKEEPITYFTPGEVIDLT</sequence>
<dbReference type="Proteomes" id="UP000027222">
    <property type="component" value="Unassembled WGS sequence"/>
</dbReference>
<dbReference type="PANTHER" id="PTHR36223:SF1">
    <property type="entry name" value="TRANSCRIPTION ELONGATION FACTOR EAF N-TERMINAL DOMAIN-CONTAINING PROTEIN"/>
    <property type="match status" value="1"/>
</dbReference>
<evidence type="ECO:0000259" key="2">
    <source>
        <dbReference type="Pfam" id="PF25534"/>
    </source>
</evidence>
<evidence type="ECO:0000313" key="3">
    <source>
        <dbReference type="EMBL" id="KDR76119.1"/>
    </source>
</evidence>
<feature type="domain" description="DUF7918" evidence="2">
    <location>
        <begin position="12"/>
        <end position="211"/>
    </location>
</feature>
<dbReference type="OrthoDB" id="3364132at2759"/>
<feature type="compositionally biased region" description="Basic and acidic residues" evidence="1">
    <location>
        <begin position="278"/>
        <end position="305"/>
    </location>
</feature>
<proteinExistence type="predicted"/>
<organism evidence="3 4">
    <name type="scientific">Galerina marginata (strain CBS 339.88)</name>
    <dbReference type="NCBI Taxonomy" id="685588"/>
    <lineage>
        <taxon>Eukaryota</taxon>
        <taxon>Fungi</taxon>
        <taxon>Dikarya</taxon>
        <taxon>Basidiomycota</taxon>
        <taxon>Agaricomycotina</taxon>
        <taxon>Agaricomycetes</taxon>
        <taxon>Agaricomycetidae</taxon>
        <taxon>Agaricales</taxon>
        <taxon>Agaricineae</taxon>
        <taxon>Strophariaceae</taxon>
        <taxon>Galerina</taxon>
    </lineage>
</organism>
<dbReference type="HOGENOM" id="CLU_060356_0_0_1"/>
<feature type="region of interest" description="Disordered" evidence="1">
    <location>
        <begin position="140"/>
        <end position="160"/>
    </location>
</feature>
<evidence type="ECO:0000313" key="4">
    <source>
        <dbReference type="Proteomes" id="UP000027222"/>
    </source>
</evidence>
<protein>
    <recommendedName>
        <fullName evidence="2">DUF7918 domain-containing protein</fullName>
    </recommendedName>
</protein>
<name>A0A067T882_GALM3</name>
<dbReference type="Pfam" id="PF25534">
    <property type="entry name" value="DUF7918"/>
    <property type="match status" value="1"/>
</dbReference>
<accession>A0A067T882</accession>
<evidence type="ECO:0000256" key="1">
    <source>
        <dbReference type="SAM" id="MobiDB-lite"/>
    </source>
</evidence>
<dbReference type="EMBL" id="KL142379">
    <property type="protein sequence ID" value="KDR76119.1"/>
    <property type="molecule type" value="Genomic_DNA"/>
</dbReference>
<gene>
    <name evidence="3" type="ORF">GALMADRAFT_139862</name>
</gene>
<dbReference type="STRING" id="685588.A0A067T882"/>
<feature type="region of interest" description="Disordered" evidence="1">
    <location>
        <begin position="278"/>
        <end position="318"/>
    </location>
</feature>
<dbReference type="AlphaFoldDB" id="A0A067T882"/>
<feature type="region of interest" description="Disordered" evidence="1">
    <location>
        <begin position="206"/>
        <end position="251"/>
    </location>
</feature>
<feature type="compositionally biased region" description="Pro residues" evidence="1">
    <location>
        <begin position="211"/>
        <end position="231"/>
    </location>
</feature>
<dbReference type="PANTHER" id="PTHR36223">
    <property type="entry name" value="BETA-LACTAMASE-TYPE TRANSPEPTIDASE FOLD DOMAIN CONTAINING PROTEIN"/>
    <property type="match status" value="1"/>
</dbReference>
<reference evidence="4" key="1">
    <citation type="journal article" date="2014" name="Proc. Natl. Acad. Sci. U.S.A.">
        <title>Extensive sampling of basidiomycete genomes demonstrates inadequacy of the white-rot/brown-rot paradigm for wood decay fungi.</title>
        <authorList>
            <person name="Riley R."/>
            <person name="Salamov A.A."/>
            <person name="Brown D.W."/>
            <person name="Nagy L.G."/>
            <person name="Floudas D."/>
            <person name="Held B.W."/>
            <person name="Levasseur A."/>
            <person name="Lombard V."/>
            <person name="Morin E."/>
            <person name="Otillar R."/>
            <person name="Lindquist E.A."/>
            <person name="Sun H."/>
            <person name="LaButti K.M."/>
            <person name="Schmutz J."/>
            <person name="Jabbour D."/>
            <person name="Luo H."/>
            <person name="Baker S.E."/>
            <person name="Pisabarro A.G."/>
            <person name="Walton J.D."/>
            <person name="Blanchette R.A."/>
            <person name="Henrissat B."/>
            <person name="Martin F."/>
            <person name="Cullen D."/>
            <person name="Hibbett D.S."/>
            <person name="Grigoriev I.V."/>
        </authorList>
    </citation>
    <scope>NUCLEOTIDE SEQUENCE [LARGE SCALE GENOMIC DNA]</scope>
    <source>
        <strain evidence="4">CBS 339.88</strain>
    </source>
</reference>
<keyword evidence="4" id="KW-1185">Reference proteome</keyword>
<dbReference type="InterPro" id="IPR057678">
    <property type="entry name" value="DUF7918"/>
</dbReference>